<dbReference type="EMBL" id="JACTNZ010000004">
    <property type="protein sequence ID" value="KAG5552018.1"/>
    <property type="molecule type" value="Genomic_DNA"/>
</dbReference>
<evidence type="ECO:0000313" key="2">
    <source>
        <dbReference type="Proteomes" id="UP000823749"/>
    </source>
</evidence>
<protein>
    <submittedName>
        <fullName evidence="1">Uncharacterized protein</fullName>
    </submittedName>
</protein>
<keyword evidence="2" id="KW-1185">Reference proteome</keyword>
<accession>A0AAV6KIE2</accession>
<organism evidence="1 2">
    <name type="scientific">Rhododendron griersonianum</name>
    <dbReference type="NCBI Taxonomy" id="479676"/>
    <lineage>
        <taxon>Eukaryota</taxon>
        <taxon>Viridiplantae</taxon>
        <taxon>Streptophyta</taxon>
        <taxon>Embryophyta</taxon>
        <taxon>Tracheophyta</taxon>
        <taxon>Spermatophyta</taxon>
        <taxon>Magnoliopsida</taxon>
        <taxon>eudicotyledons</taxon>
        <taxon>Gunneridae</taxon>
        <taxon>Pentapetalae</taxon>
        <taxon>asterids</taxon>
        <taxon>Ericales</taxon>
        <taxon>Ericaceae</taxon>
        <taxon>Ericoideae</taxon>
        <taxon>Rhodoreae</taxon>
        <taxon>Rhododendron</taxon>
    </lineage>
</organism>
<name>A0AAV6KIE2_9ERIC</name>
<sequence>MKAVSTITCILRAFDRTHSCCRTFQMGLGTHCKIWNPLIKERCAQSNVFLT</sequence>
<dbReference type="Proteomes" id="UP000823749">
    <property type="component" value="Chromosome 4"/>
</dbReference>
<gene>
    <name evidence="1" type="ORF">RHGRI_010187</name>
</gene>
<comment type="caution">
    <text evidence="1">The sequence shown here is derived from an EMBL/GenBank/DDBJ whole genome shotgun (WGS) entry which is preliminary data.</text>
</comment>
<reference evidence="1" key="1">
    <citation type="submission" date="2020-08" db="EMBL/GenBank/DDBJ databases">
        <title>Plant Genome Project.</title>
        <authorList>
            <person name="Zhang R.-G."/>
        </authorList>
    </citation>
    <scope>NUCLEOTIDE SEQUENCE</scope>
    <source>
        <strain evidence="1">WSP0</strain>
        <tissue evidence="1">Leaf</tissue>
    </source>
</reference>
<dbReference type="AlphaFoldDB" id="A0AAV6KIE2"/>
<evidence type="ECO:0000313" key="1">
    <source>
        <dbReference type="EMBL" id="KAG5552018.1"/>
    </source>
</evidence>
<proteinExistence type="predicted"/>